<dbReference type="GO" id="GO:0030151">
    <property type="term" value="F:molybdenum ion binding"/>
    <property type="evidence" value="ECO:0007669"/>
    <property type="project" value="InterPro"/>
</dbReference>
<proteinExistence type="predicted"/>
<dbReference type="SUPFAM" id="SSF141673">
    <property type="entry name" value="MOSC N-terminal domain-like"/>
    <property type="match status" value="1"/>
</dbReference>
<sequence length="547" mass="61461">MPPQDISVTYEMMPAGGFVLSQAKRLDQQPGLGRPFSHLACYFSNVPIVPSDREQPDRGQPETHDFAMATFSALFEHYLEYLTSPGVTLSLVLIVLPVLFGSYADTFSLKSVRSTRVPGCLRLGLKKQSNLEDQYHDEDAASGGKPKVKALFTYPVKSARGVELVASEVQRSGLKYDRMFTFAQLASQAKNAEQKGGAVSEVSHEWDHQWQSITQREIPRLALLETELWLPDPRNKPDIPPHIARGRSRLNPPSEQSRSRSRPRGDTLELERGRKDSGAPEVSSWVANGGCLIIRFPFEPDFNPFGLRTETITLRLPLMPTPQRRESKRYERDELFIRGDAALALNVSNEIDARDLQKLKYFLGVSNPLALFRIDEHRLRSVKSWIPLDAQYDDFKIAFADSFPIGMTGLASIRAIENQLPAESKVKGKLDARRFRANIYTTGIKAFEEDEWKQTAIGRRIGGSTSELFEEDAEYHVACRSTCSSLQNVDPSTGVKDKHEPYETLKRLRKAEKEAEPFVGVQLIPTFHLGIVKVGDEIGAWTVQDDA</sequence>
<protein>
    <recommendedName>
        <fullName evidence="2">MOSC domain-containing protein</fullName>
    </recommendedName>
</protein>
<evidence type="ECO:0000259" key="2">
    <source>
        <dbReference type="PROSITE" id="PS51340"/>
    </source>
</evidence>
<dbReference type="Proteomes" id="UP000281468">
    <property type="component" value="Unassembled WGS sequence"/>
</dbReference>
<feature type="domain" description="MOSC" evidence="2">
    <location>
        <begin position="381"/>
        <end position="541"/>
    </location>
</feature>
<dbReference type="InterPro" id="IPR005303">
    <property type="entry name" value="MOCOS_middle"/>
</dbReference>
<dbReference type="EMBL" id="QWIQ01000891">
    <property type="protein sequence ID" value="RMY74125.1"/>
    <property type="molecule type" value="Genomic_DNA"/>
</dbReference>
<evidence type="ECO:0000256" key="1">
    <source>
        <dbReference type="SAM" id="MobiDB-lite"/>
    </source>
</evidence>
<evidence type="ECO:0000313" key="4">
    <source>
        <dbReference type="Proteomes" id="UP000281468"/>
    </source>
</evidence>
<dbReference type="PROSITE" id="PS51340">
    <property type="entry name" value="MOSC"/>
    <property type="match status" value="1"/>
</dbReference>
<dbReference type="Pfam" id="PF03473">
    <property type="entry name" value="MOSC"/>
    <property type="match status" value="1"/>
</dbReference>
<accession>A0A3M7EBT3</accession>
<comment type="caution">
    <text evidence="3">The sequence shown here is derived from an EMBL/GenBank/DDBJ whole genome shotgun (WGS) entry which is preliminary data.</text>
</comment>
<dbReference type="GO" id="GO:0030170">
    <property type="term" value="F:pyridoxal phosphate binding"/>
    <property type="evidence" value="ECO:0007669"/>
    <property type="project" value="InterPro"/>
</dbReference>
<organism evidence="3 4">
    <name type="scientific">Hortaea werneckii</name>
    <name type="common">Black yeast</name>
    <name type="synonym">Cladosporium werneckii</name>
    <dbReference type="NCBI Taxonomy" id="91943"/>
    <lineage>
        <taxon>Eukaryota</taxon>
        <taxon>Fungi</taxon>
        <taxon>Dikarya</taxon>
        <taxon>Ascomycota</taxon>
        <taxon>Pezizomycotina</taxon>
        <taxon>Dothideomycetes</taxon>
        <taxon>Dothideomycetidae</taxon>
        <taxon>Mycosphaerellales</taxon>
        <taxon>Teratosphaeriaceae</taxon>
        <taxon>Hortaea</taxon>
    </lineage>
</organism>
<reference evidence="3 4" key="1">
    <citation type="journal article" date="2018" name="BMC Genomics">
        <title>Genomic evidence for intraspecific hybridization in a clonal and extremely halotolerant yeast.</title>
        <authorList>
            <person name="Gostincar C."/>
            <person name="Stajich J.E."/>
            <person name="Zupancic J."/>
            <person name="Zalar P."/>
            <person name="Gunde-Cimerman N."/>
        </authorList>
    </citation>
    <scope>NUCLEOTIDE SEQUENCE [LARGE SCALE GENOMIC DNA]</scope>
    <source>
        <strain evidence="3 4">EXF-171</strain>
    </source>
</reference>
<feature type="compositionally biased region" description="Basic and acidic residues" evidence="1">
    <location>
        <begin position="263"/>
        <end position="278"/>
    </location>
</feature>
<dbReference type="AlphaFoldDB" id="A0A3M7EBT3"/>
<dbReference type="GO" id="GO:0003824">
    <property type="term" value="F:catalytic activity"/>
    <property type="evidence" value="ECO:0007669"/>
    <property type="project" value="InterPro"/>
</dbReference>
<dbReference type="Pfam" id="PF03476">
    <property type="entry name" value="MOSC_N"/>
    <property type="match status" value="1"/>
</dbReference>
<name>A0A3M7EBT3_HORWE</name>
<dbReference type="InterPro" id="IPR005302">
    <property type="entry name" value="MoCF_Sase_C"/>
</dbReference>
<evidence type="ECO:0000313" key="3">
    <source>
        <dbReference type="EMBL" id="RMY74125.1"/>
    </source>
</evidence>
<feature type="region of interest" description="Disordered" evidence="1">
    <location>
        <begin position="234"/>
        <end position="281"/>
    </location>
</feature>
<dbReference type="VEuPathDB" id="FungiDB:BTJ68_10282"/>
<gene>
    <name evidence="3" type="ORF">D0862_14166</name>
</gene>